<keyword evidence="1" id="KW-1185">Reference proteome</keyword>
<proteinExistence type="predicted"/>
<accession>A0A914RUS6</accession>
<protein>
    <submittedName>
        <fullName evidence="2">Uncharacterized protein</fullName>
    </submittedName>
</protein>
<organism evidence="1 2">
    <name type="scientific">Parascaris equorum</name>
    <name type="common">Equine roundworm</name>
    <dbReference type="NCBI Taxonomy" id="6256"/>
    <lineage>
        <taxon>Eukaryota</taxon>
        <taxon>Metazoa</taxon>
        <taxon>Ecdysozoa</taxon>
        <taxon>Nematoda</taxon>
        <taxon>Chromadorea</taxon>
        <taxon>Rhabditida</taxon>
        <taxon>Spirurina</taxon>
        <taxon>Ascaridomorpha</taxon>
        <taxon>Ascaridoidea</taxon>
        <taxon>Ascarididae</taxon>
        <taxon>Parascaris</taxon>
    </lineage>
</organism>
<evidence type="ECO:0000313" key="2">
    <source>
        <dbReference type="WBParaSite" id="PEQ_0001008301-mRNA-1"/>
    </source>
</evidence>
<reference evidence="2" key="1">
    <citation type="submission" date="2022-11" db="UniProtKB">
        <authorList>
            <consortium name="WormBaseParasite"/>
        </authorList>
    </citation>
    <scope>IDENTIFICATION</scope>
</reference>
<dbReference type="AlphaFoldDB" id="A0A914RUS6"/>
<name>A0A914RUS6_PAREQ</name>
<sequence length="66" mass="7545">LLLNRVNSGRKIGNVKTHSSVARSSQGDYRLLPVKRKHLSRLSLKLCLVECIVRHRLHNRSVCKTV</sequence>
<dbReference type="WBParaSite" id="PEQ_0001008301-mRNA-1">
    <property type="protein sequence ID" value="PEQ_0001008301-mRNA-1"/>
    <property type="gene ID" value="PEQ_0001008301"/>
</dbReference>
<evidence type="ECO:0000313" key="1">
    <source>
        <dbReference type="Proteomes" id="UP000887564"/>
    </source>
</evidence>
<dbReference type="Proteomes" id="UP000887564">
    <property type="component" value="Unplaced"/>
</dbReference>